<dbReference type="AlphaFoldDB" id="A0A380WDC1"/>
<sequence length="54" mass="6223">MIKFTSKTGTPPKPADAEENRFDFIRRTAAAQHKKSDDDTRRREQQAAEDDQTD</sequence>
<evidence type="ECO:0000313" key="3">
    <source>
        <dbReference type="Proteomes" id="UP000254701"/>
    </source>
</evidence>
<dbReference type="Proteomes" id="UP000254701">
    <property type="component" value="Unassembled WGS sequence"/>
</dbReference>
<protein>
    <submittedName>
        <fullName evidence="2">Uncharacterized protein</fullName>
    </submittedName>
</protein>
<reference evidence="2 3" key="1">
    <citation type="submission" date="2018-06" db="EMBL/GenBank/DDBJ databases">
        <authorList>
            <consortium name="Pathogen Informatics"/>
            <person name="Doyle S."/>
        </authorList>
    </citation>
    <scope>NUCLEOTIDE SEQUENCE [LARGE SCALE GENOMIC DNA]</scope>
    <source>
        <strain evidence="2 3">NCTC10684</strain>
    </source>
</reference>
<accession>A0A380WDC1</accession>
<feature type="region of interest" description="Disordered" evidence="1">
    <location>
        <begin position="1"/>
        <end position="54"/>
    </location>
</feature>
<organism evidence="2 3">
    <name type="scientific">Aminobacter aminovorans</name>
    <name type="common">Chelatobacter heintzii</name>
    <dbReference type="NCBI Taxonomy" id="83263"/>
    <lineage>
        <taxon>Bacteria</taxon>
        <taxon>Pseudomonadati</taxon>
        <taxon>Pseudomonadota</taxon>
        <taxon>Alphaproteobacteria</taxon>
        <taxon>Hyphomicrobiales</taxon>
        <taxon>Phyllobacteriaceae</taxon>
        <taxon>Aminobacter</taxon>
    </lineage>
</organism>
<dbReference type="RefSeq" id="WP_165915975.1">
    <property type="nucleotide sequence ID" value="NZ_BAAAVY010000011.1"/>
</dbReference>
<proteinExistence type="predicted"/>
<gene>
    <name evidence="2" type="ORF">NCTC10684_00190</name>
</gene>
<feature type="compositionally biased region" description="Basic and acidic residues" evidence="1">
    <location>
        <begin position="34"/>
        <end position="46"/>
    </location>
</feature>
<evidence type="ECO:0000313" key="2">
    <source>
        <dbReference type="EMBL" id="SUU86999.1"/>
    </source>
</evidence>
<dbReference type="EMBL" id="UFSM01000001">
    <property type="protein sequence ID" value="SUU86999.1"/>
    <property type="molecule type" value="Genomic_DNA"/>
</dbReference>
<feature type="compositionally biased region" description="Basic and acidic residues" evidence="1">
    <location>
        <begin position="15"/>
        <end position="26"/>
    </location>
</feature>
<evidence type="ECO:0000256" key="1">
    <source>
        <dbReference type="SAM" id="MobiDB-lite"/>
    </source>
</evidence>
<name>A0A380WDC1_AMIAI</name>